<comment type="caution">
    <text evidence="2">The sequence shown here is derived from an EMBL/GenBank/DDBJ whole genome shotgun (WGS) entry which is preliminary data.</text>
</comment>
<dbReference type="Gene3D" id="1.20.1290.10">
    <property type="entry name" value="AhpD-like"/>
    <property type="match status" value="1"/>
</dbReference>
<dbReference type="SUPFAM" id="SSF69118">
    <property type="entry name" value="AhpD-like"/>
    <property type="match status" value="1"/>
</dbReference>
<dbReference type="PANTHER" id="PTHR33570:SF2">
    <property type="entry name" value="CARBOXYMUCONOLACTONE DECARBOXYLASE-LIKE DOMAIN-CONTAINING PROTEIN"/>
    <property type="match status" value="1"/>
</dbReference>
<dbReference type="Pfam" id="PF02627">
    <property type="entry name" value="CMD"/>
    <property type="match status" value="1"/>
</dbReference>
<name>A0A6N9SZ02_9HYPH</name>
<dbReference type="GO" id="GO:0047575">
    <property type="term" value="F:4-carboxymuconolactone decarboxylase activity"/>
    <property type="evidence" value="ECO:0007669"/>
    <property type="project" value="UniProtKB-EC"/>
</dbReference>
<dbReference type="RefSeq" id="WP_163460768.1">
    <property type="nucleotide sequence ID" value="NZ_JAAAMG010000001.1"/>
</dbReference>
<accession>A0A6N9SZ02</accession>
<dbReference type="EC" id="4.1.1.44" evidence="2"/>
<dbReference type="GO" id="GO:0051920">
    <property type="term" value="F:peroxiredoxin activity"/>
    <property type="evidence" value="ECO:0007669"/>
    <property type="project" value="InterPro"/>
</dbReference>
<evidence type="ECO:0000259" key="1">
    <source>
        <dbReference type="Pfam" id="PF02627"/>
    </source>
</evidence>
<dbReference type="InterPro" id="IPR003779">
    <property type="entry name" value="CMD-like"/>
</dbReference>
<dbReference type="AlphaFoldDB" id="A0A6N9SZ02"/>
<organism evidence="2 3">
    <name type="scientific">Jiella pacifica</name>
    <dbReference type="NCBI Taxonomy" id="2696469"/>
    <lineage>
        <taxon>Bacteria</taxon>
        <taxon>Pseudomonadati</taxon>
        <taxon>Pseudomonadota</taxon>
        <taxon>Alphaproteobacteria</taxon>
        <taxon>Hyphomicrobiales</taxon>
        <taxon>Aurantimonadaceae</taxon>
        <taxon>Jiella</taxon>
    </lineage>
</organism>
<dbReference type="InterPro" id="IPR012788">
    <property type="entry name" value="Decarb_PcaC"/>
</dbReference>
<dbReference type="Proteomes" id="UP000469011">
    <property type="component" value="Unassembled WGS sequence"/>
</dbReference>
<reference evidence="2 3" key="1">
    <citation type="submission" date="2020-01" db="EMBL/GenBank/DDBJ databases">
        <title>Jiella pacifica sp. nov.</title>
        <authorList>
            <person name="Xue Z."/>
            <person name="Zhu S."/>
            <person name="Chen J."/>
            <person name="Yang J."/>
        </authorList>
    </citation>
    <scope>NUCLEOTIDE SEQUENCE [LARGE SCALE GENOMIC DNA]</scope>
    <source>
        <strain evidence="2 3">40Bstr34</strain>
    </source>
</reference>
<keyword evidence="2" id="KW-0456">Lyase</keyword>
<sequence>MNTPADFDTELFNKGLAIRREVLGNAHVDRSLAAVDEFTAPIQKLVTEWCWGEIWGRPGLPRKTRSLMNLSMLAALNRPHEVKLHVRGALNNGVTREEIQEVLMQVAIYCGVPAALDSMRVCVETFREIDAAAAGE</sequence>
<evidence type="ECO:0000313" key="2">
    <source>
        <dbReference type="EMBL" id="NDW03165.1"/>
    </source>
</evidence>
<dbReference type="InterPro" id="IPR052512">
    <property type="entry name" value="4CMD/NDH-1_regulator"/>
</dbReference>
<gene>
    <name evidence="2" type="primary">pcaC</name>
    <name evidence="2" type="ORF">GTK09_01880</name>
</gene>
<dbReference type="PANTHER" id="PTHR33570">
    <property type="entry name" value="4-CARBOXYMUCONOLACTONE DECARBOXYLASE FAMILY PROTEIN"/>
    <property type="match status" value="1"/>
</dbReference>
<dbReference type="InterPro" id="IPR029032">
    <property type="entry name" value="AhpD-like"/>
</dbReference>
<keyword evidence="3" id="KW-1185">Reference proteome</keyword>
<dbReference type="NCBIfam" id="TIGR02425">
    <property type="entry name" value="decarb_PcaC"/>
    <property type="match status" value="1"/>
</dbReference>
<feature type="domain" description="Carboxymuconolactone decarboxylase-like" evidence="1">
    <location>
        <begin position="42"/>
        <end position="121"/>
    </location>
</feature>
<proteinExistence type="predicted"/>
<evidence type="ECO:0000313" key="3">
    <source>
        <dbReference type="Proteomes" id="UP000469011"/>
    </source>
</evidence>
<dbReference type="EMBL" id="JAAAMG010000001">
    <property type="protein sequence ID" value="NDW03165.1"/>
    <property type="molecule type" value="Genomic_DNA"/>
</dbReference>
<protein>
    <submittedName>
        <fullName evidence="2">4-carboxymuconolactone decarboxylase</fullName>
        <ecNumber evidence="2">4.1.1.44</ecNumber>
    </submittedName>
</protein>